<dbReference type="Pfam" id="PF07690">
    <property type="entry name" value="MFS_1"/>
    <property type="match status" value="1"/>
</dbReference>
<feature type="transmembrane region" description="Helical" evidence="6">
    <location>
        <begin position="337"/>
        <end position="358"/>
    </location>
</feature>
<dbReference type="PANTHER" id="PTHR43124">
    <property type="entry name" value="PURINE EFFLUX PUMP PBUE"/>
    <property type="match status" value="1"/>
</dbReference>
<feature type="transmembrane region" description="Helical" evidence="6">
    <location>
        <begin position="167"/>
        <end position="189"/>
    </location>
</feature>
<organism evidence="8 9">
    <name type="scientific">Burkholderia cenocepacia</name>
    <dbReference type="NCBI Taxonomy" id="95486"/>
    <lineage>
        <taxon>Bacteria</taxon>
        <taxon>Pseudomonadati</taxon>
        <taxon>Pseudomonadota</taxon>
        <taxon>Betaproteobacteria</taxon>
        <taxon>Burkholderiales</taxon>
        <taxon>Burkholderiaceae</taxon>
        <taxon>Burkholderia</taxon>
        <taxon>Burkholderia cepacia complex</taxon>
    </lineage>
</organism>
<dbReference type="InterPro" id="IPR036259">
    <property type="entry name" value="MFS_trans_sf"/>
</dbReference>
<feature type="domain" description="Major facilitator superfamily (MFS) profile" evidence="7">
    <location>
        <begin position="15"/>
        <end position="392"/>
    </location>
</feature>
<accession>A0A1V2WAF7</accession>
<feature type="transmembrane region" description="Helical" evidence="6">
    <location>
        <begin position="49"/>
        <end position="69"/>
    </location>
</feature>
<dbReference type="GO" id="GO:0005886">
    <property type="term" value="C:plasma membrane"/>
    <property type="evidence" value="ECO:0007669"/>
    <property type="project" value="UniProtKB-SubCell"/>
</dbReference>
<keyword evidence="5 6" id="KW-0472">Membrane</keyword>
<dbReference type="EMBL" id="MUTJ01000014">
    <property type="protein sequence ID" value="ONU92267.1"/>
    <property type="molecule type" value="Genomic_DNA"/>
</dbReference>
<feature type="transmembrane region" description="Helical" evidence="6">
    <location>
        <begin position="248"/>
        <end position="270"/>
    </location>
</feature>
<evidence type="ECO:0000256" key="1">
    <source>
        <dbReference type="ARBA" id="ARBA00004651"/>
    </source>
</evidence>
<feature type="transmembrane region" description="Helical" evidence="6">
    <location>
        <begin position="106"/>
        <end position="128"/>
    </location>
</feature>
<evidence type="ECO:0000256" key="6">
    <source>
        <dbReference type="SAM" id="Phobius"/>
    </source>
</evidence>
<evidence type="ECO:0000313" key="8">
    <source>
        <dbReference type="EMBL" id="ONU92267.1"/>
    </source>
</evidence>
<keyword evidence="8" id="KW-0813">Transport</keyword>
<keyword evidence="3 6" id="KW-0812">Transmembrane</keyword>
<feature type="transmembrane region" description="Helical" evidence="6">
    <location>
        <begin position="306"/>
        <end position="325"/>
    </location>
</feature>
<keyword evidence="2" id="KW-1003">Cell membrane</keyword>
<dbReference type="PROSITE" id="PS50850">
    <property type="entry name" value="MFS"/>
    <property type="match status" value="1"/>
</dbReference>
<comment type="subcellular location">
    <subcellularLocation>
        <location evidence="1">Cell membrane</location>
        <topology evidence="1">Multi-pass membrane protein</topology>
    </subcellularLocation>
</comment>
<dbReference type="GO" id="GO:0022857">
    <property type="term" value="F:transmembrane transporter activity"/>
    <property type="evidence" value="ECO:0007669"/>
    <property type="project" value="InterPro"/>
</dbReference>
<dbReference type="InterPro" id="IPR050189">
    <property type="entry name" value="MFS_Efflux_Transporters"/>
</dbReference>
<evidence type="ECO:0000256" key="4">
    <source>
        <dbReference type="ARBA" id="ARBA00022989"/>
    </source>
</evidence>
<dbReference type="SUPFAM" id="SSF103473">
    <property type="entry name" value="MFS general substrate transporter"/>
    <property type="match status" value="1"/>
</dbReference>
<feature type="transmembrane region" description="Helical" evidence="6">
    <location>
        <begin position="364"/>
        <end position="386"/>
    </location>
</feature>
<dbReference type="Proteomes" id="UP000188543">
    <property type="component" value="Unassembled WGS sequence"/>
</dbReference>
<keyword evidence="8" id="KW-0762">Sugar transport</keyword>
<evidence type="ECO:0000256" key="2">
    <source>
        <dbReference type="ARBA" id="ARBA00022475"/>
    </source>
</evidence>
<protein>
    <submittedName>
        <fullName evidence="8">Sugar transporter</fullName>
    </submittedName>
</protein>
<comment type="caution">
    <text evidence="8">The sequence shown here is derived from an EMBL/GenBank/DDBJ whole genome shotgun (WGS) entry which is preliminary data.</text>
</comment>
<feature type="transmembrane region" description="Helical" evidence="6">
    <location>
        <begin position="210"/>
        <end position="228"/>
    </location>
</feature>
<feature type="transmembrane region" description="Helical" evidence="6">
    <location>
        <begin position="81"/>
        <end position="100"/>
    </location>
</feature>
<dbReference type="OrthoDB" id="9812189at2"/>
<evidence type="ECO:0000259" key="7">
    <source>
        <dbReference type="PROSITE" id="PS50850"/>
    </source>
</evidence>
<dbReference type="AlphaFoldDB" id="A0A1V2WAF7"/>
<dbReference type="CDD" id="cd17324">
    <property type="entry name" value="MFS_NepI_like"/>
    <property type="match status" value="1"/>
</dbReference>
<dbReference type="NCBIfam" id="NF002921">
    <property type="entry name" value="PRK03545.1"/>
    <property type="match status" value="1"/>
</dbReference>
<dbReference type="InterPro" id="IPR011701">
    <property type="entry name" value="MFS"/>
</dbReference>
<name>A0A1V2WAF7_9BURK</name>
<reference evidence="8 9" key="1">
    <citation type="submission" date="2016-08" db="EMBL/GenBank/DDBJ databases">
        <authorList>
            <person name="Seilhamer J.J."/>
        </authorList>
    </citation>
    <scope>NUCLEOTIDE SEQUENCE [LARGE SCALE GENOMIC DNA]</scope>
    <source>
        <strain evidence="8 9">VC14762</strain>
    </source>
</reference>
<evidence type="ECO:0000313" key="9">
    <source>
        <dbReference type="Proteomes" id="UP000188543"/>
    </source>
</evidence>
<proteinExistence type="predicted"/>
<dbReference type="InterPro" id="IPR020846">
    <property type="entry name" value="MFS_dom"/>
</dbReference>
<gene>
    <name evidence="8" type="ORF">A8E72_03255</name>
</gene>
<feature type="transmembrane region" description="Helical" evidence="6">
    <location>
        <begin position="140"/>
        <end position="161"/>
    </location>
</feature>
<dbReference type="RefSeq" id="WP_077020462.1">
    <property type="nucleotide sequence ID" value="NZ_CADETK010000001.1"/>
</dbReference>
<keyword evidence="4 6" id="KW-1133">Transmembrane helix</keyword>
<evidence type="ECO:0000256" key="3">
    <source>
        <dbReference type="ARBA" id="ARBA00022692"/>
    </source>
</evidence>
<dbReference type="PANTHER" id="PTHR43124:SF4">
    <property type="entry name" value="SUGAR EFFLUX TRANSPORTER"/>
    <property type="match status" value="1"/>
</dbReference>
<feature type="transmembrane region" description="Helical" evidence="6">
    <location>
        <begin position="277"/>
        <end position="300"/>
    </location>
</feature>
<sequence>MATPDAVSSRQSWWGVLALALTAFIFNTTEFVPVALLSAIGDSLQMQPTAVGLMLTIYAWAVAVVSLPLTFVTRHVERRKLLSVALLVFVGSHVVTGVAWNFTVLMIGRLGIACAHAVFWSISVPLAVRLAPSDRKSRALSLLAMGSAIAMVAGIPLGRVIGEAFGWRVTFLIIAGAAGVALLLLRATLPSLPSQGAGSLSSIGVFLRKPALVSLYAITVLVVSAHFTSYTYIEPFVQSVNHASSSRITYVLILFGVAGLPAAVCFNRVYPHRPDDFLLASIVALSGCLLILFPCALNIVTLSVHTLVWGGAIVCFGLAMQAWVLKLAPEATDDLAVSIYSGLYNVGIGAGALLGNHIAGDFGLPWIGTFGGAVAIFAAGIAWAALRLHAKREAAVAAPAP</sequence>
<feature type="transmembrane region" description="Helical" evidence="6">
    <location>
        <begin position="12"/>
        <end position="29"/>
    </location>
</feature>
<evidence type="ECO:0000256" key="5">
    <source>
        <dbReference type="ARBA" id="ARBA00023136"/>
    </source>
</evidence>
<dbReference type="Gene3D" id="1.20.1250.20">
    <property type="entry name" value="MFS general substrate transporter like domains"/>
    <property type="match status" value="1"/>
</dbReference>